<keyword evidence="4 7" id="KW-0812">Transmembrane</keyword>
<evidence type="ECO:0000256" key="5">
    <source>
        <dbReference type="ARBA" id="ARBA00022989"/>
    </source>
</evidence>
<accession>H6NE44</accession>
<proteinExistence type="inferred from homology"/>
<dbReference type="PANTHER" id="PTHR32309:SF13">
    <property type="entry name" value="FERRIC ENTEROBACTIN TRANSPORT PROTEIN FEPE"/>
    <property type="match status" value="1"/>
</dbReference>
<feature type="transmembrane region" description="Helical" evidence="7">
    <location>
        <begin position="171"/>
        <end position="190"/>
    </location>
</feature>
<dbReference type="GO" id="GO:0004713">
    <property type="term" value="F:protein tyrosine kinase activity"/>
    <property type="evidence" value="ECO:0007669"/>
    <property type="project" value="TreeGrafter"/>
</dbReference>
<dbReference type="Pfam" id="PF02706">
    <property type="entry name" value="Wzz"/>
    <property type="match status" value="1"/>
</dbReference>
<evidence type="ECO:0000256" key="2">
    <source>
        <dbReference type="ARBA" id="ARBA00006683"/>
    </source>
</evidence>
<dbReference type="HOGENOM" id="CLU_082668_2_1_9"/>
<name>H6NE44_9BACL</name>
<dbReference type="KEGG" id="pmq:PM3016_6365"/>
<feature type="transmembrane region" description="Helical" evidence="7">
    <location>
        <begin position="12"/>
        <end position="36"/>
    </location>
</feature>
<keyword evidence="3" id="KW-1003">Cell membrane</keyword>
<comment type="similarity">
    <text evidence="2">Belongs to the CpsC/CapA family.</text>
</comment>
<evidence type="ECO:0000256" key="1">
    <source>
        <dbReference type="ARBA" id="ARBA00004651"/>
    </source>
</evidence>
<organism evidence="9 10">
    <name type="scientific">Paenibacillus mucilaginosus 3016</name>
    <dbReference type="NCBI Taxonomy" id="1116391"/>
    <lineage>
        <taxon>Bacteria</taxon>
        <taxon>Bacillati</taxon>
        <taxon>Bacillota</taxon>
        <taxon>Bacilli</taxon>
        <taxon>Bacillales</taxon>
        <taxon>Paenibacillaceae</taxon>
        <taxon>Paenibacillus</taxon>
    </lineage>
</organism>
<evidence type="ECO:0000256" key="4">
    <source>
        <dbReference type="ARBA" id="ARBA00022692"/>
    </source>
</evidence>
<dbReference type="STRING" id="1116391.PM3016_6365"/>
<dbReference type="InterPro" id="IPR003856">
    <property type="entry name" value="LPS_length_determ_N"/>
</dbReference>
<dbReference type="Proteomes" id="UP000007523">
    <property type="component" value="Chromosome"/>
</dbReference>
<feature type="domain" description="Polysaccharide chain length determinant N-terminal" evidence="8">
    <location>
        <begin position="3"/>
        <end position="87"/>
    </location>
</feature>
<evidence type="ECO:0000313" key="10">
    <source>
        <dbReference type="Proteomes" id="UP000007523"/>
    </source>
</evidence>
<dbReference type="RefSeq" id="WP_014372144.1">
    <property type="nucleotide sequence ID" value="NC_016935.1"/>
</dbReference>
<keyword evidence="6 7" id="KW-0472">Membrane</keyword>
<sequence length="245" mass="27147">MEVKHYLQILRRYIWLILGVTLITSLCTALVSVQYLPRVYQASVKLLINSEGKGNGVDISSINTNLKLIKTYSEILRTSAVLEKVAAAYPEFMLTPEQMAEMLEVKQSSDSQVMTLVIRDTDYRRAAETVNAISYTFQKEIENVMKVSNITTLGVANPEKPARPILPNTQLNVLVSVLVTLLLGVGYAFLHHMLQDTVKNEKDVEELLGLSVLAAIPTVKSKDIALQLSPSGRKVGEIPYATAKQ</sequence>
<dbReference type="AlphaFoldDB" id="H6NE44"/>
<keyword evidence="10" id="KW-1185">Reference proteome</keyword>
<evidence type="ECO:0000256" key="7">
    <source>
        <dbReference type="SAM" id="Phobius"/>
    </source>
</evidence>
<dbReference type="GO" id="GO:0005886">
    <property type="term" value="C:plasma membrane"/>
    <property type="evidence" value="ECO:0007669"/>
    <property type="project" value="UniProtKB-SubCell"/>
</dbReference>
<dbReference type="InterPro" id="IPR050445">
    <property type="entry name" value="Bact_polysacc_biosynth/exp"/>
</dbReference>
<evidence type="ECO:0000259" key="8">
    <source>
        <dbReference type="Pfam" id="PF02706"/>
    </source>
</evidence>
<keyword evidence="5 7" id="KW-1133">Transmembrane helix</keyword>
<protein>
    <submittedName>
        <fullName evidence="9">Lipopolysaccharide biosynthesis protein</fullName>
    </submittedName>
</protein>
<reference evidence="9 10" key="1">
    <citation type="journal article" date="2012" name="J. Bacteriol.">
        <title>Complete Genome Sequence of Paenibacillus mucilaginosus 3016, a Bacterium Functional as Microbial Fertilizer.</title>
        <authorList>
            <person name="Ma M."/>
            <person name="Wang Z."/>
            <person name="Li L."/>
            <person name="Jiang X."/>
            <person name="Guan D."/>
            <person name="Cao F."/>
            <person name="Chen H."/>
            <person name="Wang X."/>
            <person name="Shen D."/>
            <person name="Du B."/>
            <person name="Li J."/>
        </authorList>
    </citation>
    <scope>NUCLEOTIDE SEQUENCE [LARGE SCALE GENOMIC DNA]</scope>
    <source>
        <strain evidence="9 10">3016</strain>
    </source>
</reference>
<evidence type="ECO:0000313" key="9">
    <source>
        <dbReference type="EMBL" id="AFC32997.1"/>
    </source>
</evidence>
<comment type="subcellular location">
    <subcellularLocation>
        <location evidence="1">Cell membrane</location>
        <topology evidence="1">Multi-pass membrane protein</topology>
    </subcellularLocation>
</comment>
<gene>
    <name evidence="9" type="ORF">PM3016_6365</name>
</gene>
<dbReference type="PANTHER" id="PTHR32309">
    <property type="entry name" value="TYROSINE-PROTEIN KINASE"/>
    <property type="match status" value="1"/>
</dbReference>
<evidence type="ECO:0000256" key="3">
    <source>
        <dbReference type="ARBA" id="ARBA00022475"/>
    </source>
</evidence>
<dbReference type="EMBL" id="CP003235">
    <property type="protein sequence ID" value="AFC32997.1"/>
    <property type="molecule type" value="Genomic_DNA"/>
</dbReference>
<evidence type="ECO:0000256" key="6">
    <source>
        <dbReference type="ARBA" id="ARBA00023136"/>
    </source>
</evidence>